<evidence type="ECO:0000313" key="14">
    <source>
        <dbReference type="EMBL" id="MDR6237691.1"/>
    </source>
</evidence>
<keyword evidence="5" id="KW-0028">Amino-acid biosynthesis</keyword>
<dbReference type="PIRSF" id="PIRSF018250">
    <property type="entry name" value="Saccharopine_DH_Lys"/>
    <property type="match status" value="1"/>
</dbReference>
<keyword evidence="6" id="KW-0560">Oxidoreductase</keyword>
<feature type="binding site" evidence="11">
    <location>
        <begin position="186"/>
        <end position="187"/>
    </location>
    <ligand>
        <name>NAD(+)</name>
        <dbReference type="ChEBI" id="CHEBI:57540"/>
    </ligand>
</feature>
<dbReference type="SMART" id="SM01003">
    <property type="entry name" value="AlaDh_PNT_N"/>
    <property type="match status" value="1"/>
</dbReference>
<feature type="active site" description="Proton donor" evidence="10">
    <location>
        <position position="90"/>
    </location>
</feature>
<dbReference type="PANTHER" id="PTHR11133">
    <property type="entry name" value="SACCHAROPINE DEHYDROGENASE"/>
    <property type="match status" value="1"/>
</dbReference>
<evidence type="ECO:0000256" key="8">
    <source>
        <dbReference type="ARBA" id="ARBA00033228"/>
    </source>
</evidence>
<evidence type="ECO:0000256" key="3">
    <source>
        <dbReference type="ARBA" id="ARBA00012847"/>
    </source>
</evidence>
<dbReference type="InterPro" id="IPR027281">
    <property type="entry name" value="Lys1"/>
</dbReference>
<keyword evidence="7" id="KW-1015">Disulfide bond</keyword>
<feature type="binding site" evidence="11">
    <location>
        <position position="267"/>
    </location>
    <ligand>
        <name>NAD(+)</name>
        <dbReference type="ChEBI" id="CHEBI:57540"/>
    </ligand>
</feature>
<dbReference type="GO" id="GO:0004754">
    <property type="term" value="F:saccharopine dehydrogenase (NAD+, L-lysine-forming) activity"/>
    <property type="evidence" value="ECO:0007669"/>
    <property type="project" value="UniProtKB-EC"/>
</dbReference>
<comment type="caution">
    <text evidence="14">The sequence shown here is derived from an EMBL/GenBank/DDBJ whole genome shotgun (WGS) entry which is preliminary data.</text>
</comment>
<feature type="active site" description="Proton acceptor" evidence="10">
    <location>
        <position position="72"/>
    </location>
</feature>
<dbReference type="InterPro" id="IPR051168">
    <property type="entry name" value="AASS"/>
</dbReference>
<dbReference type="AlphaFoldDB" id="A0AAE3XL03"/>
<dbReference type="CDD" id="cd05199">
    <property type="entry name" value="SDH_like"/>
    <property type="match status" value="1"/>
</dbReference>
<evidence type="ECO:0000256" key="7">
    <source>
        <dbReference type="ARBA" id="ARBA00023157"/>
    </source>
</evidence>
<dbReference type="Pfam" id="PF01262">
    <property type="entry name" value="AlaDh_PNT_C"/>
    <property type="match status" value="1"/>
</dbReference>
<feature type="domain" description="Alanine dehydrogenase/pyridine nucleotide transhydrogenase N-terminal" evidence="13">
    <location>
        <begin position="4"/>
        <end position="136"/>
    </location>
</feature>
<dbReference type="Gene3D" id="3.40.50.720">
    <property type="entry name" value="NAD(P)-binding Rossmann-like Domain"/>
    <property type="match status" value="2"/>
</dbReference>
<dbReference type="GO" id="GO:0009085">
    <property type="term" value="P:lysine biosynthetic process"/>
    <property type="evidence" value="ECO:0007669"/>
    <property type="project" value="InterPro"/>
</dbReference>
<evidence type="ECO:0000256" key="5">
    <source>
        <dbReference type="ARBA" id="ARBA00022605"/>
    </source>
</evidence>
<evidence type="ECO:0000259" key="12">
    <source>
        <dbReference type="SMART" id="SM01002"/>
    </source>
</evidence>
<evidence type="ECO:0000256" key="9">
    <source>
        <dbReference type="ARBA" id="ARBA00047860"/>
    </source>
</evidence>
<evidence type="ECO:0000256" key="2">
    <source>
        <dbReference type="ARBA" id="ARBA00011245"/>
    </source>
</evidence>
<accession>A0AAE3XL03</accession>
<keyword evidence="11" id="KW-0520">NAD</keyword>
<sequence length="405" mass="45324">MKIGIIKEGKIPIDRRVPFTPEQTSEILEKFDQVSIKVQSSDIRCFKDEDYAKEGREITNDVSDCDVLFGVKEVPIENLIENKTYFFFSHTIKAQPYNRNLLRAVLDKNITLIDYETLTNPTGARVVAFGRYAGIVGAYNGLKTYGEKFDLYKLRASHECFDLEDLKTEFAKVKLPAIKIAVTGAGRVSSGALEVLDQAGIKKVSVDEYLTQTFDEPVYAQLNVNDYNKRTDGAEFNFDEFYTNPEGYESDFQRFLPQTDLLIAGAYWAPEAPVLFTREDMLEDNFNIKVIADITCDIKGSIPSTIRPSTIADPVYDFVASKDDEAPAYSDPKNVTVMAVDNLPCELPRNASNDFGRDLIDQVLPSLIGEDTDGVVLRATIAKKGALTEKYSYLQSYVDGETAEA</sequence>
<evidence type="ECO:0000256" key="1">
    <source>
        <dbReference type="ARBA" id="ARBA00004884"/>
    </source>
</evidence>
<dbReference type="InterPro" id="IPR007886">
    <property type="entry name" value="AlaDH/PNT_N"/>
</dbReference>
<evidence type="ECO:0000313" key="15">
    <source>
        <dbReference type="Proteomes" id="UP001185092"/>
    </source>
</evidence>
<evidence type="ECO:0000259" key="13">
    <source>
        <dbReference type="SMART" id="SM01003"/>
    </source>
</evidence>
<dbReference type="SMART" id="SM01002">
    <property type="entry name" value="AlaDh_PNT_C"/>
    <property type="match status" value="1"/>
</dbReference>
<proteinExistence type="predicted"/>
<dbReference type="SUPFAM" id="SSF52283">
    <property type="entry name" value="Formate/glycerate dehydrogenase catalytic domain-like"/>
    <property type="match status" value="1"/>
</dbReference>
<evidence type="ECO:0000256" key="11">
    <source>
        <dbReference type="PIRSR" id="PIRSR018250-3"/>
    </source>
</evidence>
<comment type="catalytic activity">
    <reaction evidence="9">
        <text>L-saccharopine + NAD(+) + H2O = L-lysine + 2-oxoglutarate + NADH + H(+)</text>
        <dbReference type="Rhea" id="RHEA:12440"/>
        <dbReference type="ChEBI" id="CHEBI:15377"/>
        <dbReference type="ChEBI" id="CHEBI:15378"/>
        <dbReference type="ChEBI" id="CHEBI:16810"/>
        <dbReference type="ChEBI" id="CHEBI:32551"/>
        <dbReference type="ChEBI" id="CHEBI:57540"/>
        <dbReference type="ChEBI" id="CHEBI:57945"/>
        <dbReference type="ChEBI" id="CHEBI:57951"/>
        <dbReference type="EC" id="1.5.1.7"/>
    </reaction>
</comment>
<gene>
    <name evidence="14" type="ORF">HNQ88_000667</name>
</gene>
<comment type="subunit">
    <text evidence="2">Monomer.</text>
</comment>
<comment type="pathway">
    <text evidence="1">Amino-acid biosynthesis; L-lysine biosynthesis via AAA pathway; L-lysine from L-alpha-aminoadipate (fungal route): step 3/3.</text>
</comment>
<organism evidence="14 15">
    <name type="scientific">Aureibacter tunicatorum</name>
    <dbReference type="NCBI Taxonomy" id="866807"/>
    <lineage>
        <taxon>Bacteria</taxon>
        <taxon>Pseudomonadati</taxon>
        <taxon>Bacteroidota</taxon>
        <taxon>Cytophagia</taxon>
        <taxon>Cytophagales</taxon>
        <taxon>Persicobacteraceae</taxon>
        <taxon>Aureibacter</taxon>
    </lineage>
</organism>
<reference evidence="14" key="1">
    <citation type="submission" date="2023-07" db="EMBL/GenBank/DDBJ databases">
        <title>Genomic Encyclopedia of Type Strains, Phase IV (KMG-IV): sequencing the most valuable type-strain genomes for metagenomic binning, comparative biology and taxonomic classification.</title>
        <authorList>
            <person name="Goeker M."/>
        </authorList>
    </citation>
    <scope>NUCLEOTIDE SEQUENCE</scope>
    <source>
        <strain evidence="14">DSM 26174</strain>
    </source>
</reference>
<feature type="domain" description="Alanine dehydrogenase/pyridine nucleotide transhydrogenase NAD(H)-binding" evidence="12">
    <location>
        <begin position="163"/>
        <end position="339"/>
    </location>
</feature>
<dbReference type="EC" id="1.5.1.7" evidence="3"/>
<evidence type="ECO:0000256" key="6">
    <source>
        <dbReference type="ARBA" id="ARBA00023002"/>
    </source>
</evidence>
<evidence type="ECO:0000256" key="4">
    <source>
        <dbReference type="ARBA" id="ARBA00021221"/>
    </source>
</evidence>
<feature type="binding site" evidence="11">
    <location>
        <position position="226"/>
    </location>
    <ligand>
        <name>NAD(+)</name>
        <dbReference type="ChEBI" id="CHEBI:57540"/>
    </ligand>
</feature>
<dbReference type="Proteomes" id="UP001185092">
    <property type="component" value="Unassembled WGS sequence"/>
</dbReference>
<dbReference type="RefSeq" id="WP_309937157.1">
    <property type="nucleotide sequence ID" value="NZ_AP025305.1"/>
</dbReference>
<evidence type="ECO:0000256" key="10">
    <source>
        <dbReference type="PIRSR" id="PIRSR018250-1"/>
    </source>
</evidence>
<name>A0AAE3XL03_9BACT</name>
<protein>
    <recommendedName>
        <fullName evidence="4">Saccharopine dehydrogenase [NAD(+), L-lysine-forming]</fullName>
        <ecNumber evidence="3">1.5.1.7</ecNumber>
    </recommendedName>
    <alternativeName>
        <fullName evidence="8">Lysine--2-oxoglutarate reductase</fullName>
    </alternativeName>
</protein>
<dbReference type="InterPro" id="IPR007698">
    <property type="entry name" value="AlaDH/PNT_NAD(H)-bd"/>
</dbReference>
<dbReference type="Pfam" id="PF05222">
    <property type="entry name" value="AlaDh_PNT_N"/>
    <property type="match status" value="1"/>
</dbReference>
<dbReference type="EMBL" id="JAVDQD010000001">
    <property type="protein sequence ID" value="MDR6237691.1"/>
    <property type="molecule type" value="Genomic_DNA"/>
</dbReference>
<keyword evidence="15" id="KW-1185">Reference proteome</keyword>
<dbReference type="PANTHER" id="PTHR11133:SF22">
    <property type="entry name" value="ALPHA-AMINOADIPIC SEMIALDEHYDE SYNTHASE, MITOCHONDRIAL"/>
    <property type="match status" value="1"/>
</dbReference>